<gene>
    <name evidence="1" type="ORF">LCGC14_0889150</name>
</gene>
<dbReference type="EMBL" id="LAZR01002837">
    <property type="protein sequence ID" value="KKN25004.1"/>
    <property type="molecule type" value="Genomic_DNA"/>
</dbReference>
<dbReference type="AlphaFoldDB" id="A0A0F9P4K7"/>
<proteinExistence type="predicted"/>
<reference evidence="1" key="1">
    <citation type="journal article" date="2015" name="Nature">
        <title>Complex archaea that bridge the gap between prokaryotes and eukaryotes.</title>
        <authorList>
            <person name="Spang A."/>
            <person name="Saw J.H."/>
            <person name="Jorgensen S.L."/>
            <person name="Zaremba-Niedzwiedzka K."/>
            <person name="Martijn J."/>
            <person name="Lind A.E."/>
            <person name="van Eijk R."/>
            <person name="Schleper C."/>
            <person name="Guy L."/>
            <person name="Ettema T.J."/>
        </authorList>
    </citation>
    <scope>NUCLEOTIDE SEQUENCE</scope>
</reference>
<comment type="caution">
    <text evidence="1">The sequence shown here is derived from an EMBL/GenBank/DDBJ whole genome shotgun (WGS) entry which is preliminary data.</text>
</comment>
<evidence type="ECO:0000313" key="1">
    <source>
        <dbReference type="EMBL" id="KKN25004.1"/>
    </source>
</evidence>
<name>A0A0F9P4K7_9ZZZZ</name>
<accession>A0A0F9P4K7</accession>
<organism evidence="1">
    <name type="scientific">marine sediment metagenome</name>
    <dbReference type="NCBI Taxonomy" id="412755"/>
    <lineage>
        <taxon>unclassified sequences</taxon>
        <taxon>metagenomes</taxon>
        <taxon>ecological metagenomes</taxon>
    </lineage>
</organism>
<sequence length="68" mass="8052">MSKLIDKIREAKYLSNLERDTNIRGDKEICEFYKEEYCPPCPENFNDCALVKIGNQIIKLNQIRRDKS</sequence>
<protein>
    <submittedName>
        <fullName evidence="1">Uncharacterized protein</fullName>
    </submittedName>
</protein>